<feature type="transmembrane region" description="Helical" evidence="5">
    <location>
        <begin position="23"/>
        <end position="43"/>
    </location>
</feature>
<keyword evidence="4 5" id="KW-0472">Membrane</keyword>
<evidence type="ECO:0000256" key="4">
    <source>
        <dbReference type="ARBA" id="ARBA00023136"/>
    </source>
</evidence>
<name>A0A660DXJ7_9LACO</name>
<proteinExistence type="predicted"/>
<keyword evidence="2 5" id="KW-0812">Transmembrane</keyword>
<accession>A0A660DXJ7</accession>
<gene>
    <name evidence="6" type="ORF">MUDAN_MDHGFNIF_02754</name>
</gene>
<protein>
    <submittedName>
        <fullName evidence="6">Formate-nitrite transporter [Lactobacillus farciminis KCTC 3681 = DSM]</fullName>
    </submittedName>
</protein>
<dbReference type="GO" id="GO:0016020">
    <property type="term" value="C:membrane"/>
    <property type="evidence" value="ECO:0007669"/>
    <property type="project" value="UniProtKB-SubCell"/>
</dbReference>
<sequence>MFSPAEILSQSIEKGTAKTKNTLMVKLILGFLGGALIALGFLANV</sequence>
<keyword evidence="3 5" id="KW-1133">Transmembrane helix</keyword>
<evidence type="ECO:0000313" key="6">
    <source>
        <dbReference type="EMBL" id="VDG27937.1"/>
    </source>
</evidence>
<evidence type="ECO:0000256" key="5">
    <source>
        <dbReference type="SAM" id="Phobius"/>
    </source>
</evidence>
<evidence type="ECO:0000256" key="3">
    <source>
        <dbReference type="ARBA" id="ARBA00022989"/>
    </source>
</evidence>
<evidence type="ECO:0000256" key="2">
    <source>
        <dbReference type="ARBA" id="ARBA00022692"/>
    </source>
</evidence>
<evidence type="ECO:0000256" key="1">
    <source>
        <dbReference type="ARBA" id="ARBA00004141"/>
    </source>
</evidence>
<dbReference type="EMBL" id="UYIG01000068">
    <property type="protein sequence ID" value="VDG27937.1"/>
    <property type="molecule type" value="Genomic_DNA"/>
</dbReference>
<comment type="subcellular location">
    <subcellularLocation>
        <location evidence="1">Membrane</location>
        <topology evidence="1">Multi-pass membrane protein</topology>
    </subcellularLocation>
</comment>
<organism evidence="6 7">
    <name type="scientific">Lactiplantibacillus mudanjiangensis</name>
    <dbReference type="NCBI Taxonomy" id="1296538"/>
    <lineage>
        <taxon>Bacteria</taxon>
        <taxon>Bacillati</taxon>
        <taxon>Bacillota</taxon>
        <taxon>Bacilli</taxon>
        <taxon>Lactobacillales</taxon>
        <taxon>Lactobacillaceae</taxon>
        <taxon>Lactiplantibacillus</taxon>
    </lineage>
</organism>
<dbReference type="Gene3D" id="1.20.1080.10">
    <property type="entry name" value="Glycerol uptake facilitator protein"/>
    <property type="match status" value="1"/>
</dbReference>
<keyword evidence="7" id="KW-1185">Reference proteome</keyword>
<dbReference type="AlphaFoldDB" id="A0A660DXJ7"/>
<dbReference type="InterPro" id="IPR023271">
    <property type="entry name" value="Aquaporin-like"/>
</dbReference>
<dbReference type="Proteomes" id="UP000289996">
    <property type="component" value="Unassembled WGS sequence"/>
</dbReference>
<reference evidence="6 7" key="1">
    <citation type="submission" date="2018-11" db="EMBL/GenBank/DDBJ databases">
        <authorList>
            <person name="Wuyts S."/>
        </authorList>
    </citation>
    <scope>NUCLEOTIDE SEQUENCE [LARGE SCALE GENOMIC DNA]</scope>
    <source>
        <strain evidence="6">Lactobacillus mudanjiangensis AMBF249</strain>
    </source>
</reference>
<evidence type="ECO:0000313" key="7">
    <source>
        <dbReference type="Proteomes" id="UP000289996"/>
    </source>
</evidence>
<dbReference type="RefSeq" id="WP_225425289.1">
    <property type="nucleotide sequence ID" value="NZ_BJDY01000004.1"/>
</dbReference>